<gene>
    <name evidence="1" type="ORF">V565_055250</name>
</gene>
<comment type="caution">
    <text evidence="1">The sequence shown here is derived from an EMBL/GenBank/DDBJ whole genome shotgun (WGS) entry which is preliminary data.</text>
</comment>
<organism evidence="1 2">
    <name type="scientific">Rhizoctonia solani 123E</name>
    <dbReference type="NCBI Taxonomy" id="1423351"/>
    <lineage>
        <taxon>Eukaryota</taxon>
        <taxon>Fungi</taxon>
        <taxon>Dikarya</taxon>
        <taxon>Basidiomycota</taxon>
        <taxon>Agaricomycotina</taxon>
        <taxon>Agaricomycetes</taxon>
        <taxon>Cantharellales</taxon>
        <taxon>Ceratobasidiaceae</taxon>
        <taxon>Rhizoctonia</taxon>
    </lineage>
</organism>
<dbReference type="Proteomes" id="UP000027456">
    <property type="component" value="Unassembled WGS sequence"/>
</dbReference>
<accession>A0A074S4M6</accession>
<sequence>MNICITGSKSGGSVQFYPCFSWLRMVSYPLTPILGVFITRSAPTVHSQTRSRPHTHSSFPHQLLSALVARFPRLATCSLNFDYIHAVKPSLSDEKRAKIGMLATSYVAIVTCSYDTSPLRSRRICCIDVEACIRRNKLPPAAGSLTKTHTSDRESCYLRCGRHRLDFGSVRMTKKTSDITS</sequence>
<name>A0A074S4M6_9AGAM</name>
<keyword evidence="2" id="KW-1185">Reference proteome</keyword>
<evidence type="ECO:0000313" key="1">
    <source>
        <dbReference type="EMBL" id="KEP51813.1"/>
    </source>
</evidence>
<protein>
    <submittedName>
        <fullName evidence="1">Uncharacterized protein</fullName>
    </submittedName>
</protein>
<dbReference type="HOGENOM" id="CLU_1489799_0_0_1"/>
<dbReference type="EMBL" id="AZST01000142">
    <property type="protein sequence ID" value="KEP51813.1"/>
    <property type="molecule type" value="Genomic_DNA"/>
</dbReference>
<reference evidence="1 2" key="1">
    <citation type="submission" date="2013-12" db="EMBL/GenBank/DDBJ databases">
        <authorList>
            <person name="Cubeta M."/>
            <person name="Pakala S."/>
            <person name="Fedorova N."/>
            <person name="Thomas E."/>
            <person name="Dean R."/>
            <person name="Jabaji S."/>
            <person name="Neate S."/>
            <person name="Toda T."/>
            <person name="Tavantzis S."/>
            <person name="Vilgalys R."/>
            <person name="Bharathan N."/>
            <person name="Pakala S."/>
            <person name="Losada L.S."/>
            <person name="Zafar N."/>
            <person name="Nierman W."/>
        </authorList>
    </citation>
    <scope>NUCLEOTIDE SEQUENCE [LARGE SCALE GENOMIC DNA]</scope>
    <source>
        <strain evidence="1 2">123E</strain>
    </source>
</reference>
<evidence type="ECO:0000313" key="2">
    <source>
        <dbReference type="Proteomes" id="UP000027456"/>
    </source>
</evidence>
<proteinExistence type="predicted"/>
<dbReference type="AlphaFoldDB" id="A0A074S4M6"/>